<dbReference type="SUPFAM" id="SSF118116">
    <property type="entry name" value="DNA mismatch repair protein MutL"/>
    <property type="match status" value="1"/>
</dbReference>
<keyword evidence="4 5" id="KW-0234">DNA repair</keyword>
<name>G2KQS7_MICAA</name>
<keyword evidence="3 5" id="KW-0227">DNA damage</keyword>
<sequence length="608" mass="65852">MRIRHLPETLVNQIAAGEVIERPAAAVKELVENAIDAGATSVAIDLRDGGKSLIRISDNGIGMNHDELIACLDRHATSKLKGDDLLNIFTLGFRGEALPSIGAVSRLSIASRARETPNEAWEIKVEGGRKDAPIPSAHPEGTRVEVRDLFYATPARLKFLKGDKAEYAAVKDTVMRLAMAFPAIGFRLTHNDALSLSLPAATQGDLWDQRRERLSALLGADFAANTVAIEAERDGVKLEGYAGLPTWSRGTSQNQYLFVNGRPVRDKLLQGAMRGAYADLLPGDRHAVAVLFLDLPPTEVDINVHPAKAEVRFRDSAGVRGLLVGSIRHTMMQKAGQGSATTLSDRTLAALQSTTSNAPHTPSYGTGNLAYSYTPAPSYGLAERAYENYRPLSTLQPAARSETAPTIAALQDQDFPLGAARAQIHENYIIAQTANGMVIIDQHAAHERLTYERFKAQVMEAGQIESQGLLVPEIITPDDTDIARLMEAAEQLDQLGLRIEPFGPDAVAVQAVPALLSGRAEISRLVRDICDELAEQGSTQGLEDRINALLSTMACHGSVRSGRVLNVDEMNALLRQMEATPKSGQCNHGRPTYITLGLKDIERLFGRT</sequence>
<dbReference type="Pfam" id="PF08676">
    <property type="entry name" value="MutL_C"/>
    <property type="match status" value="1"/>
</dbReference>
<dbReference type="PROSITE" id="PS00058">
    <property type="entry name" value="DNA_MISMATCH_REPAIR_1"/>
    <property type="match status" value="1"/>
</dbReference>
<evidence type="ECO:0000313" key="8">
    <source>
        <dbReference type="EMBL" id="AEP10405.1"/>
    </source>
</evidence>
<dbReference type="Proteomes" id="UP000009286">
    <property type="component" value="Chromosome"/>
</dbReference>
<evidence type="ECO:0000259" key="6">
    <source>
        <dbReference type="SMART" id="SM00853"/>
    </source>
</evidence>
<accession>G2KQS7</accession>
<dbReference type="HOGENOM" id="CLU_004131_4_2_5"/>
<dbReference type="InterPro" id="IPR020568">
    <property type="entry name" value="Ribosomal_Su5_D2-typ_SF"/>
</dbReference>
<feature type="domain" description="MutL C-terminal dimerisation" evidence="6">
    <location>
        <begin position="420"/>
        <end position="565"/>
    </location>
</feature>
<dbReference type="InterPro" id="IPR002099">
    <property type="entry name" value="MutL/Mlh/PMS"/>
</dbReference>
<dbReference type="SUPFAM" id="SSF55874">
    <property type="entry name" value="ATPase domain of HSP90 chaperone/DNA topoisomerase II/histidine kinase"/>
    <property type="match status" value="1"/>
</dbReference>
<dbReference type="GO" id="GO:0016887">
    <property type="term" value="F:ATP hydrolysis activity"/>
    <property type="evidence" value="ECO:0007669"/>
    <property type="project" value="InterPro"/>
</dbReference>
<dbReference type="NCBIfam" id="NF000953">
    <property type="entry name" value="PRK00095.2-4"/>
    <property type="match status" value="1"/>
</dbReference>
<evidence type="ECO:0000256" key="3">
    <source>
        <dbReference type="ARBA" id="ARBA00022763"/>
    </source>
</evidence>
<dbReference type="GO" id="GO:0140664">
    <property type="term" value="F:ATP-dependent DNA damage sensor activity"/>
    <property type="evidence" value="ECO:0007669"/>
    <property type="project" value="InterPro"/>
</dbReference>
<evidence type="ECO:0000256" key="5">
    <source>
        <dbReference type="HAMAP-Rule" id="MF_00149"/>
    </source>
</evidence>
<dbReference type="FunFam" id="3.30.565.10:FF:000003">
    <property type="entry name" value="DNA mismatch repair endonuclease MutL"/>
    <property type="match status" value="1"/>
</dbReference>
<evidence type="ECO:0000256" key="2">
    <source>
        <dbReference type="ARBA" id="ARBA00021975"/>
    </source>
</evidence>
<dbReference type="RefSeq" id="WP_014103628.1">
    <property type="nucleotide sequence ID" value="NC_016026.1"/>
</dbReference>
<dbReference type="GO" id="GO:0032300">
    <property type="term" value="C:mismatch repair complex"/>
    <property type="evidence" value="ECO:0007669"/>
    <property type="project" value="InterPro"/>
</dbReference>
<dbReference type="InterPro" id="IPR042120">
    <property type="entry name" value="MutL_C_dimsub"/>
</dbReference>
<dbReference type="GO" id="GO:0030983">
    <property type="term" value="F:mismatched DNA binding"/>
    <property type="evidence" value="ECO:0007669"/>
    <property type="project" value="InterPro"/>
</dbReference>
<feature type="domain" description="DNA mismatch repair protein S5" evidence="7">
    <location>
        <begin position="214"/>
        <end position="332"/>
    </location>
</feature>
<dbReference type="CDD" id="cd00782">
    <property type="entry name" value="MutL_Trans"/>
    <property type="match status" value="1"/>
</dbReference>
<evidence type="ECO:0000259" key="7">
    <source>
        <dbReference type="SMART" id="SM01340"/>
    </source>
</evidence>
<dbReference type="eggNOG" id="COG0323">
    <property type="taxonomic scope" value="Bacteria"/>
</dbReference>
<dbReference type="InterPro" id="IPR014790">
    <property type="entry name" value="MutL_C"/>
</dbReference>
<comment type="function">
    <text evidence="5">This protein is involved in the repair of mismatches in DNA. It is required for dam-dependent methyl-directed DNA mismatch repair. May act as a 'molecular matchmaker', a protein that promotes the formation of a stable complex between two or more DNA-binding proteins in an ATP-dependent manner without itself being part of a final effector complex.</text>
</comment>
<evidence type="ECO:0000256" key="4">
    <source>
        <dbReference type="ARBA" id="ARBA00023204"/>
    </source>
</evidence>
<dbReference type="InterPro" id="IPR042121">
    <property type="entry name" value="MutL_C_regsub"/>
</dbReference>
<dbReference type="SMART" id="SM01340">
    <property type="entry name" value="DNA_mis_repair"/>
    <property type="match status" value="1"/>
</dbReference>
<dbReference type="InterPro" id="IPR036890">
    <property type="entry name" value="HATPase_C_sf"/>
</dbReference>
<gene>
    <name evidence="5 8" type="primary">mutL</name>
    <name evidence="8" type="ordered locus">MICA_2098</name>
</gene>
<dbReference type="STRING" id="856793.MICA_2098"/>
<comment type="similarity">
    <text evidence="1 5">Belongs to the DNA mismatch repair MutL/HexB family.</text>
</comment>
<dbReference type="Gene3D" id="3.30.1370.100">
    <property type="entry name" value="MutL, C-terminal domain, regulatory subdomain"/>
    <property type="match status" value="1"/>
</dbReference>
<dbReference type="Pfam" id="PF13589">
    <property type="entry name" value="HATPase_c_3"/>
    <property type="match status" value="1"/>
</dbReference>
<dbReference type="InterPro" id="IPR038973">
    <property type="entry name" value="MutL/Mlh/Pms-like"/>
</dbReference>
<dbReference type="CDD" id="cd16926">
    <property type="entry name" value="HATPase_MutL-MLH-PMS-like"/>
    <property type="match status" value="1"/>
</dbReference>
<dbReference type="KEGG" id="mai:MICA_2098"/>
<dbReference type="HAMAP" id="MF_00149">
    <property type="entry name" value="DNA_mis_repair"/>
    <property type="match status" value="1"/>
</dbReference>
<dbReference type="PANTHER" id="PTHR10073:SF12">
    <property type="entry name" value="DNA MISMATCH REPAIR PROTEIN MLH1"/>
    <property type="match status" value="1"/>
</dbReference>
<dbReference type="Gene3D" id="3.30.1540.20">
    <property type="entry name" value="MutL, C-terminal domain, dimerisation subdomain"/>
    <property type="match status" value="1"/>
</dbReference>
<dbReference type="SUPFAM" id="SSF54211">
    <property type="entry name" value="Ribosomal protein S5 domain 2-like"/>
    <property type="match status" value="1"/>
</dbReference>
<dbReference type="InterPro" id="IPR014721">
    <property type="entry name" value="Ribsml_uS5_D2-typ_fold_subgr"/>
</dbReference>
<dbReference type="Gene3D" id="3.30.565.10">
    <property type="entry name" value="Histidine kinase-like ATPase, C-terminal domain"/>
    <property type="match status" value="1"/>
</dbReference>
<dbReference type="OrthoDB" id="9763467at2"/>
<keyword evidence="9" id="KW-1185">Reference proteome</keyword>
<protein>
    <recommendedName>
        <fullName evidence="2 5">DNA mismatch repair protein MutL</fullName>
    </recommendedName>
</protein>
<dbReference type="AlphaFoldDB" id="G2KQS7"/>
<dbReference type="PANTHER" id="PTHR10073">
    <property type="entry name" value="DNA MISMATCH REPAIR PROTEIN MLH, PMS, MUTL"/>
    <property type="match status" value="1"/>
</dbReference>
<dbReference type="InterPro" id="IPR014762">
    <property type="entry name" value="DNA_mismatch_repair_CS"/>
</dbReference>
<dbReference type="Gene3D" id="3.30.230.10">
    <property type="match status" value="1"/>
</dbReference>
<reference evidence="8 9" key="1">
    <citation type="journal article" date="2011" name="BMC Genomics">
        <title>Genomic insights into an obligate epibiotic bacterial predator: Micavibrio aeruginosavorus ARL-13.</title>
        <authorList>
            <person name="Wang Z."/>
            <person name="Kadouri D."/>
            <person name="Wu M."/>
        </authorList>
    </citation>
    <scope>NUCLEOTIDE SEQUENCE [LARGE SCALE GENOMIC DNA]</scope>
    <source>
        <strain evidence="8 9">ARL-13</strain>
    </source>
</reference>
<dbReference type="InterPro" id="IPR020667">
    <property type="entry name" value="DNA_mismatch_repair_MutL"/>
</dbReference>
<dbReference type="Pfam" id="PF01119">
    <property type="entry name" value="DNA_mis_repair"/>
    <property type="match status" value="1"/>
</dbReference>
<organism evidence="8 9">
    <name type="scientific">Micavibrio aeruginosavorus (strain ARL-13)</name>
    <dbReference type="NCBI Taxonomy" id="856793"/>
    <lineage>
        <taxon>Bacteria</taxon>
        <taxon>Pseudomonadati</taxon>
        <taxon>Bdellovibrionota</taxon>
        <taxon>Bdellovibrionia</taxon>
        <taxon>Bdellovibrionales</taxon>
        <taxon>Pseudobdellovibrionaceae</taxon>
        <taxon>Micavibrio</taxon>
    </lineage>
</organism>
<proteinExistence type="inferred from homology"/>
<dbReference type="GO" id="GO:0006298">
    <property type="term" value="P:mismatch repair"/>
    <property type="evidence" value="ECO:0007669"/>
    <property type="project" value="UniProtKB-UniRule"/>
</dbReference>
<dbReference type="GO" id="GO:0005524">
    <property type="term" value="F:ATP binding"/>
    <property type="evidence" value="ECO:0007669"/>
    <property type="project" value="InterPro"/>
</dbReference>
<dbReference type="NCBIfam" id="TIGR00585">
    <property type="entry name" value="mutl"/>
    <property type="match status" value="1"/>
</dbReference>
<dbReference type="SMART" id="SM00853">
    <property type="entry name" value="MutL_C"/>
    <property type="match status" value="1"/>
</dbReference>
<dbReference type="InterPro" id="IPR037198">
    <property type="entry name" value="MutL_C_sf"/>
</dbReference>
<dbReference type="InterPro" id="IPR013507">
    <property type="entry name" value="DNA_mismatch_S5_2-like"/>
</dbReference>
<dbReference type="EMBL" id="CP002382">
    <property type="protein sequence ID" value="AEP10405.1"/>
    <property type="molecule type" value="Genomic_DNA"/>
</dbReference>
<evidence type="ECO:0000313" key="9">
    <source>
        <dbReference type="Proteomes" id="UP000009286"/>
    </source>
</evidence>
<evidence type="ECO:0000256" key="1">
    <source>
        <dbReference type="ARBA" id="ARBA00006082"/>
    </source>
</evidence>